<accession>A0AAV8Y0W3</accession>
<evidence type="ECO:0000313" key="5">
    <source>
        <dbReference type="Proteomes" id="UP001162156"/>
    </source>
</evidence>
<evidence type="ECO:0000256" key="1">
    <source>
        <dbReference type="ARBA" id="ARBA00001968"/>
    </source>
</evidence>
<evidence type="ECO:0000256" key="2">
    <source>
        <dbReference type="ARBA" id="ARBA00022723"/>
    </source>
</evidence>
<reference evidence="4" key="1">
    <citation type="journal article" date="2023" name="Insect Mol. Biol.">
        <title>Genome sequencing provides insights into the evolution of gene families encoding plant cell wall-degrading enzymes in longhorned beetles.</title>
        <authorList>
            <person name="Shin N.R."/>
            <person name="Okamura Y."/>
            <person name="Kirsch R."/>
            <person name="Pauchet Y."/>
        </authorList>
    </citation>
    <scope>NUCLEOTIDE SEQUENCE</scope>
    <source>
        <strain evidence="4">RBIC_L_NR</strain>
    </source>
</reference>
<name>A0AAV8Y0W3_9CUCU</name>
<comment type="cofactor">
    <cofactor evidence="1">
        <name>a divalent metal cation</name>
        <dbReference type="ChEBI" id="CHEBI:60240"/>
    </cofactor>
</comment>
<feature type="domain" description="DDE Tnp4" evidence="3">
    <location>
        <begin position="25"/>
        <end position="104"/>
    </location>
</feature>
<gene>
    <name evidence="4" type="ORF">NQ314_009371</name>
</gene>
<dbReference type="Proteomes" id="UP001162156">
    <property type="component" value="Unassembled WGS sequence"/>
</dbReference>
<evidence type="ECO:0000259" key="3">
    <source>
        <dbReference type="Pfam" id="PF13359"/>
    </source>
</evidence>
<keyword evidence="2" id="KW-0479">Metal-binding</keyword>
<dbReference type="EMBL" id="JANEYF010002564">
    <property type="protein sequence ID" value="KAJ8944830.1"/>
    <property type="molecule type" value="Genomic_DNA"/>
</dbReference>
<comment type="caution">
    <text evidence="4">The sequence shown here is derived from an EMBL/GenBank/DDBJ whole genome shotgun (WGS) entry which is preliminary data.</text>
</comment>
<protein>
    <recommendedName>
        <fullName evidence="3">DDE Tnp4 domain-containing protein</fullName>
    </recommendedName>
</protein>
<dbReference type="InterPro" id="IPR027806">
    <property type="entry name" value="HARBI1_dom"/>
</dbReference>
<keyword evidence="5" id="KW-1185">Reference proteome</keyword>
<proteinExistence type="predicted"/>
<dbReference type="GO" id="GO:0046872">
    <property type="term" value="F:metal ion binding"/>
    <property type="evidence" value="ECO:0007669"/>
    <property type="project" value="UniProtKB-KW"/>
</dbReference>
<sequence length="155" mass="18330">MFQRNLFDLPPNKCLPGQAEKIPCVLIGDGAFTLSPYLMRPFPYKQSRYDARKENFNYRLCRAGRVEENSFGIMAHKWRFLFKPLEVNAETAKIIIMAECVLYNFLRTKNIDTQYQHLLQNEEILSIQALDNVPMTRRRATKYAFQIQQQICRLF</sequence>
<organism evidence="4 5">
    <name type="scientific">Rhamnusium bicolor</name>
    <dbReference type="NCBI Taxonomy" id="1586634"/>
    <lineage>
        <taxon>Eukaryota</taxon>
        <taxon>Metazoa</taxon>
        <taxon>Ecdysozoa</taxon>
        <taxon>Arthropoda</taxon>
        <taxon>Hexapoda</taxon>
        <taxon>Insecta</taxon>
        <taxon>Pterygota</taxon>
        <taxon>Neoptera</taxon>
        <taxon>Endopterygota</taxon>
        <taxon>Coleoptera</taxon>
        <taxon>Polyphaga</taxon>
        <taxon>Cucujiformia</taxon>
        <taxon>Chrysomeloidea</taxon>
        <taxon>Cerambycidae</taxon>
        <taxon>Lepturinae</taxon>
        <taxon>Rhagiini</taxon>
        <taxon>Rhamnusium</taxon>
    </lineage>
</organism>
<dbReference type="Pfam" id="PF13359">
    <property type="entry name" value="DDE_Tnp_4"/>
    <property type="match status" value="1"/>
</dbReference>
<dbReference type="AlphaFoldDB" id="A0AAV8Y0W3"/>
<evidence type="ECO:0000313" key="4">
    <source>
        <dbReference type="EMBL" id="KAJ8944830.1"/>
    </source>
</evidence>